<sequence>MSFGPNDMSISTHAGRAVRYSFYIAGTVAFALIAVAVVRVSSFFSQPSIASSKASFQINAPELTRLSSTANAARFSGGWQNVLQYGQVYDRNTDFTLVINMPSSPDTPVVRDYSSEMSSLRPLLRTAYTGMGRATTYYDLETRFGPVRAANFQINSDGQIKLCVSYLSRFDTTAVYLKGWYCEASGARPNFHTLACMIDRISVKGVLPTAAAQTFFEERMKRSPRCTAEPVSQTTDTRPQRPPRRL</sequence>
<feature type="transmembrane region" description="Helical" evidence="2">
    <location>
        <begin position="20"/>
        <end position="38"/>
    </location>
</feature>
<keyword evidence="2" id="KW-0812">Transmembrane</keyword>
<comment type="caution">
    <text evidence="3">The sequence shown here is derived from an EMBL/GenBank/DDBJ whole genome shotgun (WGS) entry which is preliminary data.</text>
</comment>
<accession>A0A840MZE4</accession>
<evidence type="ECO:0000313" key="3">
    <source>
        <dbReference type="EMBL" id="MBB5052120.1"/>
    </source>
</evidence>
<proteinExistence type="predicted"/>
<feature type="region of interest" description="Disordered" evidence="1">
    <location>
        <begin position="221"/>
        <end position="246"/>
    </location>
</feature>
<gene>
    <name evidence="3" type="ORF">HNQ36_002094</name>
</gene>
<keyword evidence="2" id="KW-0472">Membrane</keyword>
<evidence type="ECO:0000256" key="2">
    <source>
        <dbReference type="SAM" id="Phobius"/>
    </source>
</evidence>
<organism evidence="3 4">
    <name type="scientific">Afipia massiliensis</name>
    <dbReference type="NCBI Taxonomy" id="211460"/>
    <lineage>
        <taxon>Bacteria</taxon>
        <taxon>Pseudomonadati</taxon>
        <taxon>Pseudomonadota</taxon>
        <taxon>Alphaproteobacteria</taxon>
        <taxon>Hyphomicrobiales</taxon>
        <taxon>Nitrobacteraceae</taxon>
        <taxon>Afipia</taxon>
    </lineage>
</organism>
<evidence type="ECO:0000256" key="1">
    <source>
        <dbReference type="SAM" id="MobiDB-lite"/>
    </source>
</evidence>
<dbReference type="RefSeq" id="WP_184084413.1">
    <property type="nucleotide sequence ID" value="NZ_JACHIJ010000003.1"/>
</dbReference>
<name>A0A840MZE4_9BRAD</name>
<dbReference type="Proteomes" id="UP000521227">
    <property type="component" value="Unassembled WGS sequence"/>
</dbReference>
<evidence type="ECO:0000313" key="4">
    <source>
        <dbReference type="Proteomes" id="UP000521227"/>
    </source>
</evidence>
<reference evidence="3 4" key="1">
    <citation type="submission" date="2020-08" db="EMBL/GenBank/DDBJ databases">
        <title>Genomic Encyclopedia of Type Strains, Phase IV (KMG-IV): sequencing the most valuable type-strain genomes for metagenomic binning, comparative biology and taxonomic classification.</title>
        <authorList>
            <person name="Goeker M."/>
        </authorList>
    </citation>
    <scope>NUCLEOTIDE SEQUENCE [LARGE SCALE GENOMIC DNA]</scope>
    <source>
        <strain evidence="3 4">DSM 17498</strain>
    </source>
</reference>
<protein>
    <submittedName>
        <fullName evidence="3">Uncharacterized protein</fullName>
    </submittedName>
</protein>
<keyword evidence="2" id="KW-1133">Transmembrane helix</keyword>
<dbReference type="EMBL" id="JACHIJ010000003">
    <property type="protein sequence ID" value="MBB5052120.1"/>
    <property type="molecule type" value="Genomic_DNA"/>
</dbReference>
<dbReference type="AlphaFoldDB" id="A0A840MZE4"/>